<reference evidence="2 3" key="1">
    <citation type="submission" date="2024-01" db="EMBL/GenBank/DDBJ databases">
        <title>Pedobacter sp. nov., isolated from fresh soil.</title>
        <authorList>
            <person name="Le N.T.T."/>
        </authorList>
    </citation>
    <scope>NUCLEOTIDE SEQUENCE [LARGE SCALE GENOMIC DNA]</scope>
    <source>
        <strain evidence="2 3">KR3-3</strain>
    </source>
</reference>
<organism evidence="2 3">
    <name type="scientific">Pedobacter albus</name>
    <dbReference type="NCBI Taxonomy" id="3113905"/>
    <lineage>
        <taxon>Bacteria</taxon>
        <taxon>Pseudomonadati</taxon>
        <taxon>Bacteroidota</taxon>
        <taxon>Sphingobacteriia</taxon>
        <taxon>Sphingobacteriales</taxon>
        <taxon>Sphingobacteriaceae</taxon>
        <taxon>Pedobacter</taxon>
    </lineage>
</organism>
<accession>A0ABU7I7A2</accession>
<dbReference type="InterPro" id="IPR000182">
    <property type="entry name" value="GNAT_dom"/>
</dbReference>
<dbReference type="GO" id="GO:0016746">
    <property type="term" value="F:acyltransferase activity"/>
    <property type="evidence" value="ECO:0007669"/>
    <property type="project" value="UniProtKB-KW"/>
</dbReference>
<evidence type="ECO:0000313" key="3">
    <source>
        <dbReference type="Proteomes" id="UP001336835"/>
    </source>
</evidence>
<gene>
    <name evidence="2" type="ORF">VRU48_08345</name>
</gene>
<dbReference type="EMBL" id="JAZDQT010000001">
    <property type="protein sequence ID" value="MEE1945114.1"/>
    <property type="molecule type" value="Genomic_DNA"/>
</dbReference>
<proteinExistence type="predicted"/>
<keyword evidence="3" id="KW-1185">Reference proteome</keyword>
<dbReference type="InterPro" id="IPR016181">
    <property type="entry name" value="Acyl_CoA_acyltransferase"/>
</dbReference>
<dbReference type="Pfam" id="PF13673">
    <property type="entry name" value="Acetyltransf_10"/>
    <property type="match status" value="1"/>
</dbReference>
<dbReference type="Gene3D" id="3.40.630.30">
    <property type="match status" value="1"/>
</dbReference>
<comment type="caution">
    <text evidence="2">The sequence shown here is derived from an EMBL/GenBank/DDBJ whole genome shotgun (WGS) entry which is preliminary data.</text>
</comment>
<feature type="domain" description="N-acetyltransferase" evidence="1">
    <location>
        <begin position="1"/>
        <end position="143"/>
    </location>
</feature>
<dbReference type="RefSeq" id="WP_330107463.1">
    <property type="nucleotide sequence ID" value="NZ_JAZDQT010000001.1"/>
</dbReference>
<protein>
    <submittedName>
        <fullName evidence="2">GNAT family N-acetyltransferase</fullName>
        <ecNumber evidence="2">2.3.1.-</ecNumber>
    </submittedName>
</protein>
<evidence type="ECO:0000313" key="2">
    <source>
        <dbReference type="EMBL" id="MEE1945114.1"/>
    </source>
</evidence>
<evidence type="ECO:0000259" key="1">
    <source>
        <dbReference type="PROSITE" id="PS51186"/>
    </source>
</evidence>
<dbReference type="SUPFAM" id="SSF55729">
    <property type="entry name" value="Acyl-CoA N-acyltransferases (Nat)"/>
    <property type="match status" value="1"/>
</dbReference>
<dbReference type="EC" id="2.3.1.-" evidence="2"/>
<name>A0ABU7I7A2_9SPHI</name>
<keyword evidence="2" id="KW-0808">Transferase</keyword>
<dbReference type="PROSITE" id="PS51186">
    <property type="entry name" value="GNAT"/>
    <property type="match status" value="1"/>
</dbReference>
<dbReference type="Proteomes" id="UP001336835">
    <property type="component" value="Unassembled WGS sequence"/>
</dbReference>
<sequence>MIKFIPAELTLGLRSKILRNGIAPAECVFPTDHVEGAFHLAYYMGDEIATIASFFPKNYKDGKEDGYQLRGMATDEGFGGKGYGAELVKFAIAYIKNTNAQYIWCNARTSATGFYQKLGFQLMGEEFEIAGVGPHYEMILNLY</sequence>
<keyword evidence="2" id="KW-0012">Acyltransferase</keyword>